<name>A0A6A6K097_WESOR</name>
<proteinExistence type="predicted"/>
<dbReference type="AlphaFoldDB" id="A0A6A6K097"/>
<sequence length="141" mass="15461">MSSSSTSAPSASFAAAARRRTPPPTLTEAQREAQARGKAWESVQEVREAESFLERKRREEAVEVLESVEALMWFAASWNQSLAATRQHFQNVALGLAPQAPVAWREEGEMPHEQRVHHTTSGAASPAGGRARGNARGKKRE</sequence>
<protein>
    <submittedName>
        <fullName evidence="2">Uncharacterized protein</fullName>
    </submittedName>
</protein>
<dbReference type="GeneID" id="54552694"/>
<dbReference type="RefSeq" id="XP_033659003.1">
    <property type="nucleotide sequence ID" value="XM_033799519.1"/>
</dbReference>
<feature type="region of interest" description="Disordered" evidence="1">
    <location>
        <begin position="1"/>
        <end position="43"/>
    </location>
</feature>
<evidence type="ECO:0000313" key="3">
    <source>
        <dbReference type="Proteomes" id="UP000800097"/>
    </source>
</evidence>
<gene>
    <name evidence="2" type="ORF">EI97DRAFT_438811</name>
</gene>
<feature type="compositionally biased region" description="Low complexity" evidence="1">
    <location>
        <begin position="1"/>
        <end position="16"/>
    </location>
</feature>
<organism evidence="2 3">
    <name type="scientific">Westerdykella ornata</name>
    <dbReference type="NCBI Taxonomy" id="318751"/>
    <lineage>
        <taxon>Eukaryota</taxon>
        <taxon>Fungi</taxon>
        <taxon>Dikarya</taxon>
        <taxon>Ascomycota</taxon>
        <taxon>Pezizomycotina</taxon>
        <taxon>Dothideomycetes</taxon>
        <taxon>Pleosporomycetidae</taxon>
        <taxon>Pleosporales</taxon>
        <taxon>Sporormiaceae</taxon>
        <taxon>Westerdykella</taxon>
    </lineage>
</organism>
<keyword evidence="3" id="KW-1185">Reference proteome</keyword>
<feature type="compositionally biased region" description="Basic and acidic residues" evidence="1">
    <location>
        <begin position="29"/>
        <end position="43"/>
    </location>
</feature>
<evidence type="ECO:0000313" key="2">
    <source>
        <dbReference type="EMBL" id="KAF2281466.1"/>
    </source>
</evidence>
<dbReference type="EMBL" id="ML986484">
    <property type="protein sequence ID" value="KAF2281466.1"/>
    <property type="molecule type" value="Genomic_DNA"/>
</dbReference>
<reference evidence="2" key="1">
    <citation type="journal article" date="2020" name="Stud. Mycol.">
        <title>101 Dothideomycetes genomes: a test case for predicting lifestyles and emergence of pathogens.</title>
        <authorList>
            <person name="Haridas S."/>
            <person name="Albert R."/>
            <person name="Binder M."/>
            <person name="Bloem J."/>
            <person name="Labutti K."/>
            <person name="Salamov A."/>
            <person name="Andreopoulos B."/>
            <person name="Baker S."/>
            <person name="Barry K."/>
            <person name="Bills G."/>
            <person name="Bluhm B."/>
            <person name="Cannon C."/>
            <person name="Castanera R."/>
            <person name="Culley D."/>
            <person name="Daum C."/>
            <person name="Ezra D."/>
            <person name="Gonzalez J."/>
            <person name="Henrissat B."/>
            <person name="Kuo A."/>
            <person name="Liang C."/>
            <person name="Lipzen A."/>
            <person name="Lutzoni F."/>
            <person name="Magnuson J."/>
            <person name="Mondo S."/>
            <person name="Nolan M."/>
            <person name="Ohm R."/>
            <person name="Pangilinan J."/>
            <person name="Park H.-J."/>
            <person name="Ramirez L."/>
            <person name="Alfaro M."/>
            <person name="Sun H."/>
            <person name="Tritt A."/>
            <person name="Yoshinaga Y."/>
            <person name="Zwiers L.-H."/>
            <person name="Turgeon B."/>
            <person name="Goodwin S."/>
            <person name="Spatafora J."/>
            <person name="Crous P."/>
            <person name="Grigoriev I."/>
        </authorList>
    </citation>
    <scope>NUCLEOTIDE SEQUENCE</scope>
    <source>
        <strain evidence="2">CBS 379.55</strain>
    </source>
</reference>
<dbReference type="Proteomes" id="UP000800097">
    <property type="component" value="Unassembled WGS sequence"/>
</dbReference>
<accession>A0A6A6K097</accession>
<feature type="region of interest" description="Disordered" evidence="1">
    <location>
        <begin position="103"/>
        <end position="141"/>
    </location>
</feature>
<dbReference type="OrthoDB" id="5372011at2759"/>
<evidence type="ECO:0000256" key="1">
    <source>
        <dbReference type="SAM" id="MobiDB-lite"/>
    </source>
</evidence>
<feature type="compositionally biased region" description="Low complexity" evidence="1">
    <location>
        <begin position="121"/>
        <end position="132"/>
    </location>
</feature>
<feature type="compositionally biased region" description="Basic and acidic residues" evidence="1">
    <location>
        <begin position="104"/>
        <end position="116"/>
    </location>
</feature>